<dbReference type="EMBL" id="JAPTMY010000023">
    <property type="protein sequence ID" value="MCZ0858507.1"/>
    <property type="molecule type" value="Genomic_DNA"/>
</dbReference>
<accession>A0ABT4IB69</accession>
<evidence type="ECO:0000313" key="4">
    <source>
        <dbReference type="Proteomes" id="UP001072034"/>
    </source>
</evidence>
<organism evidence="3 4">
    <name type="scientific">Actinomyces israelii</name>
    <dbReference type="NCBI Taxonomy" id="1659"/>
    <lineage>
        <taxon>Bacteria</taxon>
        <taxon>Bacillati</taxon>
        <taxon>Actinomycetota</taxon>
        <taxon>Actinomycetes</taxon>
        <taxon>Actinomycetales</taxon>
        <taxon>Actinomycetaceae</taxon>
        <taxon>Actinomyces</taxon>
    </lineage>
</organism>
<sequence>MAGSRFPRRRLLLGLGGLILIALAIALPVFKPWLLFVNTRVDDKIPQVAAAGQAPATGEPAGSATGSPAAGAEGPELVARGTFISHEHTTTGEASIVRGPDGSHQLVLSNLETSNGPDVRVWLSAGPVVEGAAGWTTAGDHEHLEVAPLKGNRGNQVYDLPADFDPAAWPSVDLWCEDFSVSFGAAALSPAG</sequence>
<reference evidence="3" key="1">
    <citation type="submission" date="2022-10" db="EMBL/GenBank/DDBJ databases">
        <title>Genome sequence of Actinomyces israelii ATCC 10048.</title>
        <authorList>
            <person name="Watt R.M."/>
            <person name="Tong W.M."/>
        </authorList>
    </citation>
    <scope>NUCLEOTIDE SEQUENCE</scope>
    <source>
        <strain evidence="3">ATCC 10048</strain>
    </source>
</reference>
<keyword evidence="4" id="KW-1185">Reference proteome</keyword>
<protein>
    <submittedName>
        <fullName evidence="3">DM13 domain-containing protein</fullName>
    </submittedName>
</protein>
<evidence type="ECO:0000313" key="3">
    <source>
        <dbReference type="EMBL" id="MCZ0858507.1"/>
    </source>
</evidence>
<dbReference type="Pfam" id="PF10517">
    <property type="entry name" value="DM13"/>
    <property type="match status" value="1"/>
</dbReference>
<name>A0ABT4IB69_9ACTO</name>
<feature type="compositionally biased region" description="Low complexity" evidence="1">
    <location>
        <begin position="58"/>
        <end position="72"/>
    </location>
</feature>
<gene>
    <name evidence="3" type="ORF">OHJ16_10675</name>
</gene>
<evidence type="ECO:0000256" key="1">
    <source>
        <dbReference type="SAM" id="MobiDB-lite"/>
    </source>
</evidence>
<evidence type="ECO:0000259" key="2">
    <source>
        <dbReference type="PROSITE" id="PS51549"/>
    </source>
</evidence>
<proteinExistence type="predicted"/>
<dbReference type="RefSeq" id="WP_268917876.1">
    <property type="nucleotide sequence ID" value="NZ_JAPTMY010000023.1"/>
</dbReference>
<feature type="domain" description="DM13" evidence="2">
    <location>
        <begin position="81"/>
        <end position="189"/>
    </location>
</feature>
<comment type="caution">
    <text evidence="3">The sequence shown here is derived from an EMBL/GenBank/DDBJ whole genome shotgun (WGS) entry which is preliminary data.</text>
</comment>
<dbReference type="InterPro" id="IPR019545">
    <property type="entry name" value="DM13_domain"/>
</dbReference>
<feature type="region of interest" description="Disordered" evidence="1">
    <location>
        <begin position="52"/>
        <end position="72"/>
    </location>
</feature>
<dbReference type="PROSITE" id="PS51549">
    <property type="entry name" value="DM13"/>
    <property type="match status" value="1"/>
</dbReference>
<dbReference type="Proteomes" id="UP001072034">
    <property type="component" value="Unassembled WGS sequence"/>
</dbReference>